<dbReference type="Proteomes" id="UP000052167">
    <property type="component" value="Unassembled WGS sequence"/>
</dbReference>
<protein>
    <submittedName>
        <fullName evidence="3">Membrane protein</fullName>
    </submittedName>
</protein>
<reference evidence="3 4" key="1">
    <citation type="submission" date="2014-06" db="EMBL/GenBank/DDBJ databases">
        <title>Rhizobium pelagicum/R2-400B4.</title>
        <authorList>
            <person name="Kimes N.E."/>
            <person name="Lopez-Perez M."/>
        </authorList>
    </citation>
    <scope>NUCLEOTIDE SEQUENCE [LARGE SCALE GENOMIC DNA]</scope>
    <source>
        <strain evidence="3 4">R2-400B4</strain>
    </source>
</reference>
<keyword evidence="1" id="KW-0812">Transmembrane</keyword>
<organism evidence="3 4">
    <name type="scientific">Pseudorhizobium pelagicum</name>
    <dbReference type="NCBI Taxonomy" id="1509405"/>
    <lineage>
        <taxon>Bacteria</taxon>
        <taxon>Pseudomonadati</taxon>
        <taxon>Pseudomonadota</taxon>
        <taxon>Alphaproteobacteria</taxon>
        <taxon>Hyphomicrobiales</taxon>
        <taxon>Rhizobiaceae</taxon>
        <taxon>Rhizobium/Agrobacterium group</taxon>
        <taxon>Pseudorhizobium</taxon>
    </lineage>
</organism>
<dbReference type="Pfam" id="PF13116">
    <property type="entry name" value="YhdP"/>
    <property type="match status" value="1"/>
</dbReference>
<gene>
    <name evidence="3" type="ORF">GV68_02065</name>
</gene>
<keyword evidence="1" id="KW-1133">Transmembrane helix</keyword>
<evidence type="ECO:0000313" key="4">
    <source>
        <dbReference type="Proteomes" id="UP000052167"/>
    </source>
</evidence>
<feature type="domain" description="YhdP central" evidence="2">
    <location>
        <begin position="422"/>
        <end position="842"/>
    </location>
</feature>
<evidence type="ECO:0000313" key="3">
    <source>
        <dbReference type="EMBL" id="KEQ11084.1"/>
    </source>
</evidence>
<dbReference type="InterPro" id="IPR025263">
    <property type="entry name" value="YhdP_central"/>
</dbReference>
<dbReference type="EMBL" id="JOKJ01000001">
    <property type="protein sequence ID" value="KEQ11084.1"/>
    <property type="molecule type" value="Genomic_DNA"/>
</dbReference>
<evidence type="ECO:0000259" key="2">
    <source>
        <dbReference type="Pfam" id="PF13116"/>
    </source>
</evidence>
<comment type="caution">
    <text evidence="3">The sequence shown here is derived from an EMBL/GenBank/DDBJ whole genome shotgun (WGS) entry which is preliminary data.</text>
</comment>
<keyword evidence="4" id="KW-1185">Reference proteome</keyword>
<feature type="transmembrane region" description="Helical" evidence="1">
    <location>
        <begin position="45"/>
        <end position="67"/>
    </location>
</feature>
<name>A0A922TB74_9HYPH</name>
<proteinExistence type="predicted"/>
<dbReference type="RefSeq" id="WP_037166051.1">
    <property type="nucleotide sequence ID" value="NZ_CAJXID010000003.1"/>
</dbReference>
<dbReference type="OrthoDB" id="7161641at2"/>
<dbReference type="AlphaFoldDB" id="A0A922TB74"/>
<keyword evidence="1" id="KW-0472">Membrane</keyword>
<evidence type="ECO:0000256" key="1">
    <source>
        <dbReference type="SAM" id="Phobius"/>
    </source>
</evidence>
<sequence length="1129" mass="119673">MAEIRGEKVSFGRNEFTPLHTLPSAQAEDPMIVHCPPSRSRMRRLWRMCTVVTFLVLAAVASAFFAIEGGAVDGALSARANDALNSALGPRYTATVGSAAIRFDSDFRLALEARDVHIVEQASGQHLTRAAALRMAIDPLALAAGRISIRHMEADGIQLDTGALPPGDPMALAKVRVDALPAVLEQAFQRLDEARGLMERTGTNTISLSGIEVLMPAAPGRKPIALEVAGLDLTRTAPGEISVVGDVALDGQPARLQATAAVIDGVSSSLKATLTGLETTPFLLRRADDGAPRDGVQGTIDLDVEAVRARETTTPSIKATLRPSTGLFYFDGLAQELSGGLIKATYDFGKNSLEILDSEVRFGTTILPLNGAVVDLNRLDPADTRPGFGLSLLVSGGKATAAGSGEAPAVFDLRASGRYLSADRQLQVNDMLLSSPLGSMAGSLMIQLGDASPEISFGGQLPTMEVAGIKQFWPFWMANKPRTWVLENVYGGTATNGSIAVFIPAGRMKGPGHPLDLNANELRIAFNMQDARLNLPGDIPPLRDLDASFDLKGERLNVAIESGASYFPSGRSVKVAEGQFTVASTYTKPLMADLAIQISGDANAVAELANFRPLNALKETEFKPDDFGGTATARVKARLGLISDQKPPEPEWSAEIELADVDVGPAFSGRQISDVNGLLNVDMKAARLTAKAAIDGVPAEVTLVEPIGKASTVAKERIIKATLDNQQREKLVPGLSDIVDGTIQAEITRVDDSRQSVSLDLTRSTLSVPWIGWTKGNGIPTTADFEIASDGTKESISNFRLDGDGFGAQGEMALSGGQLQSAQLSGVQLSPGDDFQVSLKQRKGGFDVSISGASADMRPVLTRLRAGGSSGSGDNGSATIKAELGQMIGFGDERLSNVTMLFETSNGTISKADFSAVTKSGAAVVSSMNQSETISVTSGDAGAVARFANLYDRIQGGLLNVSLRAQRDNVWSGSLDLRNFALMNEERLQSLVSTPVGEQQRSLNAAVKRDIDVSSAKFQRGFARVVYQGGALSVENGIVRGEQIGASFQGVLRDSRGNMDMTGTFMPAYGLNRLFAELPIIGVILGNGRDRGLLGITFKMEGPFDQPRLTINPLSIIAPGIFRQIFEFQ</sequence>
<accession>A0A922TB74</accession>